<dbReference type="Proteomes" id="UP000299102">
    <property type="component" value="Unassembled WGS sequence"/>
</dbReference>
<keyword evidence="3" id="KW-1185">Reference proteome</keyword>
<evidence type="ECO:0000313" key="2">
    <source>
        <dbReference type="EMBL" id="GBP79592.1"/>
    </source>
</evidence>
<sequence length="359" mass="41832">MVIDLYQHVPEIFVEQVTKIIEEACETNSFPQEWVETIQILIPVKARPQSVNDYRKISIRKGYRIYASYLLKLLDEEIDAVGHYQTVFMRYRSTDDHIFVVRRILIEKWKESLDKKLKITKAKSVKREYPLSPQLFTIVLDDVLRTQEELVREIRLDQDAEINLPVILSFADDIIIIVGLKLNETKNKLLIDPINECIANQTQEINGVLITLVNTIKYRDTYLTSEQSQRNTIKARCRQAIRNAQVALTKSNRTRLRQYERKILKDILQAAKNQYRRKRQGILEGKTITKIIKGAKGKGYISKERCRNYKIADEPRQLPEENTESSAPSKENEERKTNFLAKGCTNTGWFYTPVTPNPS</sequence>
<dbReference type="STRING" id="151549.A0A4C1YXE5"/>
<dbReference type="PANTHER" id="PTHR19446">
    <property type="entry name" value="REVERSE TRANSCRIPTASES"/>
    <property type="match status" value="1"/>
</dbReference>
<dbReference type="OrthoDB" id="7987018at2759"/>
<evidence type="ECO:0000256" key="1">
    <source>
        <dbReference type="SAM" id="MobiDB-lite"/>
    </source>
</evidence>
<name>A0A4C1YXE5_EUMVA</name>
<gene>
    <name evidence="2" type="ORF">EVAR_64264_1</name>
</gene>
<evidence type="ECO:0008006" key="4">
    <source>
        <dbReference type="Google" id="ProtNLM"/>
    </source>
</evidence>
<reference evidence="2 3" key="1">
    <citation type="journal article" date="2019" name="Commun. Biol.">
        <title>The bagworm genome reveals a unique fibroin gene that provides high tensile strength.</title>
        <authorList>
            <person name="Kono N."/>
            <person name="Nakamura H."/>
            <person name="Ohtoshi R."/>
            <person name="Tomita M."/>
            <person name="Numata K."/>
            <person name="Arakawa K."/>
        </authorList>
    </citation>
    <scope>NUCLEOTIDE SEQUENCE [LARGE SCALE GENOMIC DNA]</scope>
</reference>
<comment type="caution">
    <text evidence="2">The sequence shown here is derived from an EMBL/GenBank/DDBJ whole genome shotgun (WGS) entry which is preliminary data.</text>
</comment>
<feature type="region of interest" description="Disordered" evidence="1">
    <location>
        <begin position="311"/>
        <end position="341"/>
    </location>
</feature>
<proteinExistence type="predicted"/>
<dbReference type="EMBL" id="BGZK01001420">
    <property type="protein sequence ID" value="GBP79592.1"/>
    <property type="molecule type" value="Genomic_DNA"/>
</dbReference>
<protein>
    <recommendedName>
        <fullName evidence="4">Reverse transcriptase domain-containing protein</fullName>
    </recommendedName>
</protein>
<accession>A0A4C1YXE5</accession>
<organism evidence="2 3">
    <name type="scientific">Eumeta variegata</name>
    <name type="common">Bagworm moth</name>
    <name type="synonym">Eumeta japonica</name>
    <dbReference type="NCBI Taxonomy" id="151549"/>
    <lineage>
        <taxon>Eukaryota</taxon>
        <taxon>Metazoa</taxon>
        <taxon>Ecdysozoa</taxon>
        <taxon>Arthropoda</taxon>
        <taxon>Hexapoda</taxon>
        <taxon>Insecta</taxon>
        <taxon>Pterygota</taxon>
        <taxon>Neoptera</taxon>
        <taxon>Endopterygota</taxon>
        <taxon>Lepidoptera</taxon>
        <taxon>Glossata</taxon>
        <taxon>Ditrysia</taxon>
        <taxon>Tineoidea</taxon>
        <taxon>Psychidae</taxon>
        <taxon>Oiketicinae</taxon>
        <taxon>Eumeta</taxon>
    </lineage>
</organism>
<dbReference type="AlphaFoldDB" id="A0A4C1YXE5"/>
<evidence type="ECO:0000313" key="3">
    <source>
        <dbReference type="Proteomes" id="UP000299102"/>
    </source>
</evidence>